<dbReference type="InterPro" id="IPR036770">
    <property type="entry name" value="Ankyrin_rpt-contain_sf"/>
</dbReference>
<dbReference type="PANTHER" id="PTHR24159:SF5">
    <property type="entry name" value="ANK_REP_REGION DOMAIN-CONTAINING PROTEIN"/>
    <property type="match status" value="1"/>
</dbReference>
<dbReference type="Gene3D" id="1.25.40.20">
    <property type="entry name" value="Ankyrin repeat-containing domain"/>
    <property type="match status" value="1"/>
</dbReference>
<name>A0ABR2JSH7_9EUKA</name>
<evidence type="ECO:0000313" key="2">
    <source>
        <dbReference type="Proteomes" id="UP001470230"/>
    </source>
</evidence>
<comment type="caution">
    <text evidence="1">The sequence shown here is derived from an EMBL/GenBank/DDBJ whole genome shotgun (WGS) entry which is preliminary data.</text>
</comment>
<proteinExistence type="predicted"/>
<reference evidence="1 2" key="1">
    <citation type="submission" date="2024-04" db="EMBL/GenBank/DDBJ databases">
        <title>Tritrichomonas musculus Genome.</title>
        <authorList>
            <person name="Alves-Ferreira E."/>
            <person name="Grigg M."/>
            <person name="Lorenzi H."/>
            <person name="Galac M."/>
        </authorList>
    </citation>
    <scope>NUCLEOTIDE SEQUENCE [LARGE SCALE GENOMIC DNA]</scope>
    <source>
        <strain evidence="1 2">EAF2021</strain>
    </source>
</reference>
<protein>
    <recommendedName>
        <fullName evidence="3">DUF3447 domain-containing protein</fullName>
    </recommendedName>
</protein>
<dbReference type="SUPFAM" id="SSF140860">
    <property type="entry name" value="Pseudo ankyrin repeat-like"/>
    <property type="match status" value="1"/>
</dbReference>
<dbReference type="EMBL" id="JAPFFF010000010">
    <property type="protein sequence ID" value="KAK8881403.1"/>
    <property type="molecule type" value="Genomic_DNA"/>
</dbReference>
<dbReference type="PANTHER" id="PTHR24159">
    <property type="match status" value="1"/>
</dbReference>
<sequence length="368" mass="44816">MSFEELIEKKKEIQNALLDYLEDESEAEMKYEIFVNNLEIEKIKEDRYKLESLLRMVNAISKNHHRNEYFNMKIDKILDHLRTDIQKYFTNPEIFDFFLLNKRALLFLIEEKILIIDEKIASRFTYHHHVVHKFCEYFFPEVKQFLEDDFIEKYVQKTEVVDDVFYKKRRIGENDTYLSEIIRKDNVVEFIIYSNKECLPLQSYIKGSIFETNGFLMDEFRKITLIGYAAFCGSIDIIKYLHMNGVDLQPNIWQFAIRSENAELFRYLEENHVLPPENDFEKILKKSIKCHHNQFANYIIENLIQEKNDKYYRDIYQSSFKYRNYCFFPENIKHKNLFFDLCRFNYYTLVKLFFKQDNFDINAKIILN</sequence>
<evidence type="ECO:0000313" key="1">
    <source>
        <dbReference type="EMBL" id="KAK8881403.1"/>
    </source>
</evidence>
<gene>
    <name evidence="1" type="ORF">M9Y10_004139</name>
</gene>
<evidence type="ECO:0008006" key="3">
    <source>
        <dbReference type="Google" id="ProtNLM"/>
    </source>
</evidence>
<organism evidence="1 2">
    <name type="scientific">Tritrichomonas musculus</name>
    <dbReference type="NCBI Taxonomy" id="1915356"/>
    <lineage>
        <taxon>Eukaryota</taxon>
        <taxon>Metamonada</taxon>
        <taxon>Parabasalia</taxon>
        <taxon>Tritrichomonadida</taxon>
        <taxon>Tritrichomonadidae</taxon>
        <taxon>Tritrichomonas</taxon>
    </lineage>
</organism>
<dbReference type="Proteomes" id="UP001470230">
    <property type="component" value="Unassembled WGS sequence"/>
</dbReference>
<accession>A0ABR2JSH7</accession>
<keyword evidence="2" id="KW-1185">Reference proteome</keyword>